<keyword evidence="2" id="KW-0732">Signal</keyword>
<feature type="region of interest" description="Disordered" evidence="1">
    <location>
        <begin position="47"/>
        <end position="66"/>
    </location>
</feature>
<dbReference type="AlphaFoldDB" id="A0A1V4JLK0"/>
<feature type="signal peptide" evidence="2">
    <location>
        <begin position="1"/>
        <end position="19"/>
    </location>
</feature>
<comment type="caution">
    <text evidence="3">The sequence shown here is derived from an EMBL/GenBank/DDBJ whole genome shotgun (WGS) entry which is preliminary data.</text>
</comment>
<name>A0A1V4JLK0_PATFA</name>
<keyword evidence="4" id="KW-1185">Reference proteome</keyword>
<feature type="chain" id="PRO_5012053445" evidence="2">
    <location>
        <begin position="20"/>
        <end position="85"/>
    </location>
</feature>
<feature type="compositionally biased region" description="Basic and acidic residues" evidence="1">
    <location>
        <begin position="49"/>
        <end position="65"/>
    </location>
</feature>
<organism evidence="3 4">
    <name type="scientific">Patagioenas fasciata monilis</name>
    <dbReference type="NCBI Taxonomy" id="372326"/>
    <lineage>
        <taxon>Eukaryota</taxon>
        <taxon>Metazoa</taxon>
        <taxon>Chordata</taxon>
        <taxon>Craniata</taxon>
        <taxon>Vertebrata</taxon>
        <taxon>Euteleostomi</taxon>
        <taxon>Archelosauria</taxon>
        <taxon>Archosauria</taxon>
        <taxon>Dinosauria</taxon>
        <taxon>Saurischia</taxon>
        <taxon>Theropoda</taxon>
        <taxon>Coelurosauria</taxon>
        <taxon>Aves</taxon>
        <taxon>Neognathae</taxon>
        <taxon>Neoaves</taxon>
        <taxon>Columbimorphae</taxon>
        <taxon>Columbiformes</taxon>
        <taxon>Columbidae</taxon>
        <taxon>Patagioenas</taxon>
    </lineage>
</organism>
<evidence type="ECO:0000313" key="4">
    <source>
        <dbReference type="Proteomes" id="UP000190648"/>
    </source>
</evidence>
<sequence length="85" mass="9876">MPVTLLLLLLIAYFRIKLSEVNEELAMAEDTEEVILNYYSQWQKPRRSGKTENKCKSSRHSRESHISGNKLKLVLSAQLCRLKNN</sequence>
<reference evidence="3 4" key="1">
    <citation type="submission" date="2016-02" db="EMBL/GenBank/DDBJ databases">
        <title>Band-tailed pigeon sequencing and assembly.</title>
        <authorList>
            <person name="Soares A.E."/>
            <person name="Novak B.J."/>
            <person name="Rice E.S."/>
            <person name="O'Connell B."/>
            <person name="Chang D."/>
            <person name="Weber S."/>
            <person name="Shapiro B."/>
        </authorList>
    </citation>
    <scope>NUCLEOTIDE SEQUENCE [LARGE SCALE GENOMIC DNA]</scope>
    <source>
        <strain evidence="3">BTP2013</strain>
        <tissue evidence="3">Blood</tissue>
    </source>
</reference>
<gene>
    <name evidence="3" type="primary">SMLR1</name>
    <name evidence="3" type="ORF">AV530_005487</name>
</gene>
<evidence type="ECO:0000313" key="3">
    <source>
        <dbReference type="EMBL" id="OPJ73068.1"/>
    </source>
</evidence>
<dbReference type="OrthoDB" id="9048909at2759"/>
<accession>A0A1V4JLK0</accession>
<dbReference type="EMBL" id="LSYS01006902">
    <property type="protein sequence ID" value="OPJ73068.1"/>
    <property type="molecule type" value="Genomic_DNA"/>
</dbReference>
<evidence type="ECO:0000256" key="2">
    <source>
        <dbReference type="SAM" id="SignalP"/>
    </source>
</evidence>
<dbReference type="Proteomes" id="UP000190648">
    <property type="component" value="Unassembled WGS sequence"/>
</dbReference>
<evidence type="ECO:0000256" key="1">
    <source>
        <dbReference type="SAM" id="MobiDB-lite"/>
    </source>
</evidence>
<protein>
    <submittedName>
        <fullName evidence="3">Small leucine-rich protein 1</fullName>
    </submittedName>
</protein>
<proteinExistence type="predicted"/>